<accession>A0A2N7VBS8</accession>
<dbReference type="AlphaFoldDB" id="A0A2N7VBS8"/>
<dbReference type="InterPro" id="IPR014729">
    <property type="entry name" value="Rossmann-like_a/b/a_fold"/>
</dbReference>
<dbReference type="InterPro" id="IPR006016">
    <property type="entry name" value="UspA"/>
</dbReference>
<organism evidence="3 4">
    <name type="scientific">Trinickia dabaoshanensis</name>
    <dbReference type="NCBI Taxonomy" id="564714"/>
    <lineage>
        <taxon>Bacteria</taxon>
        <taxon>Pseudomonadati</taxon>
        <taxon>Pseudomonadota</taxon>
        <taxon>Betaproteobacteria</taxon>
        <taxon>Burkholderiales</taxon>
        <taxon>Burkholderiaceae</taxon>
        <taxon>Trinickia</taxon>
    </lineage>
</organism>
<sequence length="324" mass="34448">MSASISDRAASTLPDNILVAVDSTVASERAIAFAKGIVAPGGYVRLVSVAENPRTLIPTGAFTGDMLESARAELLRDADEALATARAAFDQSHLRIETEAIDLSKHGSDVTHALIDAAQRSGAQLLVAGARQHHGLLRWVEGTVSAPLASLAPCPVLIVPEAYHAEPHAEAGTGATPRRIVFAIDASPQAEEALRFGLRFATHATAGRAIYVVDRAVRLSDFVPIDALEDAFVLEGTHALAAVEPMLADRCGQASTTLVETKRTSDDVAHAIVREAREWRADLIVMGTHGRRGPSRWMLGSVAERVAQLTETPLLLVRAQTKAD</sequence>
<feature type="domain" description="UspA" evidence="2">
    <location>
        <begin position="178"/>
        <end position="318"/>
    </location>
</feature>
<protein>
    <submittedName>
        <fullName evidence="3">Universal stress protein</fullName>
    </submittedName>
</protein>
<dbReference type="Gene3D" id="3.40.50.620">
    <property type="entry name" value="HUPs"/>
    <property type="match status" value="2"/>
</dbReference>
<dbReference type="EMBL" id="PNYA01000043">
    <property type="protein sequence ID" value="PMS14567.1"/>
    <property type="molecule type" value="Genomic_DNA"/>
</dbReference>
<feature type="domain" description="UspA" evidence="2">
    <location>
        <begin position="15"/>
        <end position="160"/>
    </location>
</feature>
<dbReference type="Proteomes" id="UP000235616">
    <property type="component" value="Unassembled WGS sequence"/>
</dbReference>
<reference evidence="3 4" key="1">
    <citation type="submission" date="2018-01" db="EMBL/GenBank/DDBJ databases">
        <title>Whole genome analyses suggest that Burkholderia sensu lato contains two further novel genera in the rhizoxinica-symbiotica group Mycetohabitans gen. nov., and Trinickia gen. nov.: implications for the evolution of diazotrophy and nodulation in the Burkholderiaceae.</title>
        <authorList>
            <person name="Estrada-de los Santos P."/>
            <person name="Palmer M."/>
            <person name="Chavez-Ramirez B."/>
            <person name="Beukes C."/>
            <person name="Steenkamp E.T."/>
            <person name="Hirsch A.M."/>
            <person name="Manyaka P."/>
            <person name="Maluk M."/>
            <person name="Lafos M."/>
            <person name="Crook M."/>
            <person name="Gross E."/>
            <person name="Simon M.F."/>
            <person name="Bueno dos Reis Junior F."/>
            <person name="Poole P.S."/>
            <person name="Venter S.N."/>
            <person name="James E.K."/>
        </authorList>
    </citation>
    <scope>NUCLEOTIDE SEQUENCE [LARGE SCALE GENOMIC DNA]</scope>
    <source>
        <strain evidence="3 4">GIMN1.004</strain>
    </source>
</reference>
<dbReference type="InterPro" id="IPR006015">
    <property type="entry name" value="Universal_stress_UspA"/>
</dbReference>
<evidence type="ECO:0000313" key="3">
    <source>
        <dbReference type="EMBL" id="PMS14567.1"/>
    </source>
</evidence>
<dbReference type="PANTHER" id="PTHR46268:SF6">
    <property type="entry name" value="UNIVERSAL STRESS PROTEIN UP12"/>
    <property type="match status" value="1"/>
</dbReference>
<keyword evidence="4" id="KW-1185">Reference proteome</keyword>
<dbReference type="PRINTS" id="PR01438">
    <property type="entry name" value="UNVRSLSTRESS"/>
</dbReference>
<name>A0A2N7VBS8_9BURK</name>
<dbReference type="RefSeq" id="WP_102649282.1">
    <property type="nucleotide sequence ID" value="NZ_PNYA01000043.1"/>
</dbReference>
<dbReference type="OrthoDB" id="8547832at2"/>
<gene>
    <name evidence="3" type="ORF">C0Z18_31025</name>
</gene>
<evidence type="ECO:0000259" key="2">
    <source>
        <dbReference type="Pfam" id="PF00582"/>
    </source>
</evidence>
<comment type="caution">
    <text evidence="3">The sequence shown here is derived from an EMBL/GenBank/DDBJ whole genome shotgun (WGS) entry which is preliminary data.</text>
</comment>
<comment type="similarity">
    <text evidence="1">Belongs to the universal stress protein A family.</text>
</comment>
<dbReference type="CDD" id="cd00293">
    <property type="entry name" value="USP-like"/>
    <property type="match status" value="2"/>
</dbReference>
<dbReference type="SUPFAM" id="SSF52402">
    <property type="entry name" value="Adenine nucleotide alpha hydrolases-like"/>
    <property type="match status" value="2"/>
</dbReference>
<dbReference type="Pfam" id="PF00582">
    <property type="entry name" value="Usp"/>
    <property type="match status" value="2"/>
</dbReference>
<evidence type="ECO:0000313" key="4">
    <source>
        <dbReference type="Proteomes" id="UP000235616"/>
    </source>
</evidence>
<proteinExistence type="inferred from homology"/>
<evidence type="ECO:0000256" key="1">
    <source>
        <dbReference type="ARBA" id="ARBA00008791"/>
    </source>
</evidence>
<dbReference type="PANTHER" id="PTHR46268">
    <property type="entry name" value="STRESS RESPONSE PROTEIN NHAX"/>
    <property type="match status" value="1"/>
</dbReference>